<dbReference type="EMBL" id="GEBQ01006510">
    <property type="protein sequence ID" value="JAT33467.1"/>
    <property type="molecule type" value="Transcribed_RNA"/>
</dbReference>
<dbReference type="AlphaFoldDB" id="A0A1B6MC19"/>
<feature type="transmembrane region" description="Helical" evidence="1">
    <location>
        <begin position="12"/>
        <end position="34"/>
    </location>
</feature>
<reference evidence="2" key="1">
    <citation type="submission" date="2015-11" db="EMBL/GenBank/DDBJ databases">
        <title>De novo transcriptome assembly of four potential Pierce s Disease insect vectors from Arizona vineyards.</title>
        <authorList>
            <person name="Tassone E.E."/>
        </authorList>
    </citation>
    <scope>NUCLEOTIDE SEQUENCE</scope>
</reference>
<keyword evidence="1" id="KW-1133">Transmembrane helix</keyword>
<keyword evidence="1" id="KW-0472">Membrane</keyword>
<organism evidence="2">
    <name type="scientific">Graphocephala atropunctata</name>
    <dbReference type="NCBI Taxonomy" id="36148"/>
    <lineage>
        <taxon>Eukaryota</taxon>
        <taxon>Metazoa</taxon>
        <taxon>Ecdysozoa</taxon>
        <taxon>Arthropoda</taxon>
        <taxon>Hexapoda</taxon>
        <taxon>Insecta</taxon>
        <taxon>Pterygota</taxon>
        <taxon>Neoptera</taxon>
        <taxon>Paraneoptera</taxon>
        <taxon>Hemiptera</taxon>
        <taxon>Auchenorrhyncha</taxon>
        <taxon>Membracoidea</taxon>
        <taxon>Cicadellidae</taxon>
        <taxon>Cicadellinae</taxon>
        <taxon>Cicadellini</taxon>
        <taxon>Graphocephala</taxon>
    </lineage>
</organism>
<proteinExistence type="predicted"/>
<keyword evidence="1" id="KW-0812">Transmembrane</keyword>
<evidence type="ECO:0000256" key="1">
    <source>
        <dbReference type="SAM" id="Phobius"/>
    </source>
</evidence>
<evidence type="ECO:0000313" key="2">
    <source>
        <dbReference type="EMBL" id="JAT33467.1"/>
    </source>
</evidence>
<gene>
    <name evidence="2" type="ORF">g.52200</name>
</gene>
<feature type="non-terminal residue" evidence="2">
    <location>
        <position position="101"/>
    </location>
</feature>
<feature type="non-terminal residue" evidence="2">
    <location>
        <position position="1"/>
    </location>
</feature>
<protein>
    <submittedName>
        <fullName evidence="2">Uncharacterized protein</fullName>
    </submittedName>
</protein>
<sequence length="101" mass="11493">ISGHIMETENGFQVLTISVSAAFIINTVLIYMFANSVKNSEEVASESNTISKKILLIFQQLNSIDWKSSWTVFCIKFSFEFSTVLFYKSFDVILVDSFEIT</sequence>
<accession>A0A1B6MC19</accession>
<name>A0A1B6MC19_9HEMI</name>